<sequence>MNVLTIENLKKNIGRNEIIKNVNLTIDEGEILGLLGKNGAGKTTIIRMIVGLIKPTKGKIFIMGHNVEKNIETALKNVGSIVENPDLYGYMTGRENLKQIARMYKNISKERIEKIIEIIDLNSDIDKKVKKYSLGMKQRLGLGQALLSNPKLLILDEPTNGLDPIGIIEFRDIIKKISLDGTAVLISSHILSEIQNICTKVAFIDKGEIKSIDTLDKDNTSLEEKFIDIIGGGKVNVI</sequence>
<dbReference type="InterPro" id="IPR003439">
    <property type="entry name" value="ABC_transporter-like_ATP-bd"/>
</dbReference>
<dbReference type="SUPFAM" id="SSF52540">
    <property type="entry name" value="P-loop containing nucleoside triphosphate hydrolases"/>
    <property type="match status" value="1"/>
</dbReference>
<keyword evidence="3" id="KW-0547">Nucleotide-binding</keyword>
<dbReference type="Proteomes" id="UP001501510">
    <property type="component" value="Unassembled WGS sequence"/>
</dbReference>
<dbReference type="Pfam" id="PF00005">
    <property type="entry name" value="ABC_tran"/>
    <property type="match status" value="1"/>
</dbReference>
<keyword evidence="2" id="KW-0813">Transport</keyword>
<dbReference type="PROSITE" id="PS50893">
    <property type="entry name" value="ABC_TRANSPORTER_2"/>
    <property type="match status" value="1"/>
</dbReference>
<evidence type="ECO:0000313" key="7">
    <source>
        <dbReference type="Proteomes" id="UP001501510"/>
    </source>
</evidence>
<dbReference type="InterPro" id="IPR003593">
    <property type="entry name" value="AAA+_ATPase"/>
</dbReference>
<organism evidence="6 7">
    <name type="scientific">Clostridium oceanicum</name>
    <dbReference type="NCBI Taxonomy" id="1543"/>
    <lineage>
        <taxon>Bacteria</taxon>
        <taxon>Bacillati</taxon>
        <taxon>Bacillota</taxon>
        <taxon>Clostridia</taxon>
        <taxon>Eubacteriales</taxon>
        <taxon>Clostridiaceae</taxon>
        <taxon>Clostridium</taxon>
    </lineage>
</organism>
<comment type="caution">
    <text evidence="6">The sequence shown here is derived from an EMBL/GenBank/DDBJ whole genome shotgun (WGS) entry which is preliminary data.</text>
</comment>
<dbReference type="SMART" id="SM00382">
    <property type="entry name" value="AAA"/>
    <property type="match status" value="1"/>
</dbReference>
<evidence type="ECO:0000256" key="3">
    <source>
        <dbReference type="ARBA" id="ARBA00022741"/>
    </source>
</evidence>
<dbReference type="Gene3D" id="3.40.50.300">
    <property type="entry name" value="P-loop containing nucleotide triphosphate hydrolases"/>
    <property type="match status" value="1"/>
</dbReference>
<dbReference type="PANTHER" id="PTHR43335">
    <property type="entry name" value="ABC TRANSPORTER, ATP-BINDING PROTEIN"/>
    <property type="match status" value="1"/>
</dbReference>
<gene>
    <name evidence="6" type="ORF">GCM10008906_08440</name>
</gene>
<feature type="domain" description="ABC transporter" evidence="5">
    <location>
        <begin position="4"/>
        <end position="231"/>
    </location>
</feature>
<comment type="similarity">
    <text evidence="1">Belongs to the ABC transporter superfamily.</text>
</comment>
<dbReference type="PANTHER" id="PTHR43335:SF4">
    <property type="entry name" value="ABC TRANSPORTER, ATP-BINDING PROTEIN"/>
    <property type="match status" value="1"/>
</dbReference>
<evidence type="ECO:0000313" key="6">
    <source>
        <dbReference type="EMBL" id="GAA0735149.1"/>
    </source>
</evidence>
<dbReference type="PROSITE" id="PS00211">
    <property type="entry name" value="ABC_TRANSPORTER_1"/>
    <property type="match status" value="1"/>
</dbReference>
<dbReference type="EMBL" id="BAAACG010000006">
    <property type="protein sequence ID" value="GAA0735149.1"/>
    <property type="molecule type" value="Genomic_DNA"/>
</dbReference>
<protein>
    <recommendedName>
        <fullName evidence="5">ABC transporter domain-containing protein</fullName>
    </recommendedName>
</protein>
<evidence type="ECO:0000256" key="1">
    <source>
        <dbReference type="ARBA" id="ARBA00005417"/>
    </source>
</evidence>
<dbReference type="InterPro" id="IPR017871">
    <property type="entry name" value="ABC_transporter-like_CS"/>
</dbReference>
<keyword evidence="4" id="KW-0067">ATP-binding</keyword>
<accession>A0ABP3ULJ9</accession>
<proteinExistence type="inferred from homology"/>
<evidence type="ECO:0000256" key="4">
    <source>
        <dbReference type="ARBA" id="ARBA00022840"/>
    </source>
</evidence>
<keyword evidence="7" id="KW-1185">Reference proteome</keyword>
<dbReference type="InterPro" id="IPR027417">
    <property type="entry name" value="P-loop_NTPase"/>
</dbReference>
<evidence type="ECO:0000256" key="2">
    <source>
        <dbReference type="ARBA" id="ARBA00022448"/>
    </source>
</evidence>
<evidence type="ECO:0000259" key="5">
    <source>
        <dbReference type="PROSITE" id="PS50893"/>
    </source>
</evidence>
<name>A0ABP3ULJ9_9CLOT</name>
<reference evidence="7" key="1">
    <citation type="journal article" date="2019" name="Int. J. Syst. Evol. Microbiol.">
        <title>The Global Catalogue of Microorganisms (GCM) 10K type strain sequencing project: providing services to taxonomists for standard genome sequencing and annotation.</title>
        <authorList>
            <consortium name="The Broad Institute Genomics Platform"/>
            <consortium name="The Broad Institute Genome Sequencing Center for Infectious Disease"/>
            <person name="Wu L."/>
            <person name="Ma J."/>
        </authorList>
    </citation>
    <scope>NUCLEOTIDE SEQUENCE [LARGE SCALE GENOMIC DNA]</scope>
    <source>
        <strain evidence="7">JCM 1407</strain>
    </source>
</reference>